<accession>A0A848C8U1</accession>
<reference evidence="2 3" key="1">
    <citation type="submission" date="2020-04" db="EMBL/GenBank/DDBJ databases">
        <authorList>
            <person name="Hitch T.C.A."/>
            <person name="Wylensek D."/>
            <person name="Clavel T."/>
        </authorList>
    </citation>
    <scope>NUCLEOTIDE SEQUENCE [LARGE SCALE GENOMIC DNA]</scope>
    <source>
        <strain evidence="2 3">PG-251-APC-1</strain>
    </source>
</reference>
<organism evidence="2 3">
    <name type="scientific">Desulfovibrio piger</name>
    <dbReference type="NCBI Taxonomy" id="901"/>
    <lineage>
        <taxon>Bacteria</taxon>
        <taxon>Pseudomonadati</taxon>
        <taxon>Thermodesulfobacteriota</taxon>
        <taxon>Desulfovibrionia</taxon>
        <taxon>Desulfovibrionales</taxon>
        <taxon>Desulfovibrionaceae</taxon>
        <taxon>Desulfovibrio</taxon>
    </lineage>
</organism>
<protein>
    <submittedName>
        <fullName evidence="2">Uncharacterized protein</fullName>
    </submittedName>
</protein>
<sequence length="283" mass="31084">MPTTTTDFQALADGIVDDFFRNDVALTDGIAKVAVDREFTPEEVTRLTEKTNTAASLYFLKTAEDKKGSFKLAELEDVLRRTHAGDEPGNGDMPAGQEKTAESGRSDALFAVYTGLPQREAPRFDFAACFHSGREKTASAGETKPGVSMADIFSLEKCLAESRQEKMAMELTVQDGIDFLASEFHVWNGPDFGKFAADSLAAYGDVAMPVLEGLATYLHIPGDEIQKTAADTHQDYVDDTTPHMKVMEGICDGMSRIVKLSGEIRHLEQSLRDRWKEAKEGTK</sequence>
<dbReference type="EMBL" id="JABAFY010000037">
    <property type="protein sequence ID" value="NME52711.1"/>
    <property type="molecule type" value="Genomic_DNA"/>
</dbReference>
<comment type="caution">
    <text evidence="2">The sequence shown here is derived from an EMBL/GenBank/DDBJ whole genome shotgun (WGS) entry which is preliminary data.</text>
</comment>
<proteinExistence type="predicted"/>
<dbReference type="RefSeq" id="WP_168936034.1">
    <property type="nucleotide sequence ID" value="NZ_JABAFY010000037.1"/>
</dbReference>
<evidence type="ECO:0000313" key="2">
    <source>
        <dbReference type="EMBL" id="NME52711.1"/>
    </source>
</evidence>
<dbReference type="Proteomes" id="UP000522333">
    <property type="component" value="Unassembled WGS sequence"/>
</dbReference>
<dbReference type="AlphaFoldDB" id="A0A848C8U1"/>
<feature type="region of interest" description="Disordered" evidence="1">
    <location>
        <begin position="82"/>
        <end position="101"/>
    </location>
</feature>
<evidence type="ECO:0000313" key="3">
    <source>
        <dbReference type="Proteomes" id="UP000522333"/>
    </source>
</evidence>
<gene>
    <name evidence="2" type="ORF">HF854_09325</name>
</gene>
<name>A0A848C8U1_9BACT</name>
<evidence type="ECO:0000256" key="1">
    <source>
        <dbReference type="SAM" id="MobiDB-lite"/>
    </source>
</evidence>